<feature type="region of interest" description="Disordered" evidence="1">
    <location>
        <begin position="13"/>
        <end position="60"/>
    </location>
</feature>
<proteinExistence type="predicted"/>
<evidence type="ECO:0000313" key="2">
    <source>
        <dbReference type="EMBL" id="MQM15126.1"/>
    </source>
</evidence>
<protein>
    <submittedName>
        <fullName evidence="2">Uncharacterized protein</fullName>
    </submittedName>
</protein>
<dbReference type="AlphaFoldDB" id="A0A843X262"/>
<evidence type="ECO:0000256" key="1">
    <source>
        <dbReference type="SAM" id="MobiDB-lite"/>
    </source>
</evidence>
<name>A0A843X262_COLES</name>
<organism evidence="2 3">
    <name type="scientific">Colocasia esculenta</name>
    <name type="common">Wild taro</name>
    <name type="synonym">Arum esculentum</name>
    <dbReference type="NCBI Taxonomy" id="4460"/>
    <lineage>
        <taxon>Eukaryota</taxon>
        <taxon>Viridiplantae</taxon>
        <taxon>Streptophyta</taxon>
        <taxon>Embryophyta</taxon>
        <taxon>Tracheophyta</taxon>
        <taxon>Spermatophyta</taxon>
        <taxon>Magnoliopsida</taxon>
        <taxon>Liliopsida</taxon>
        <taxon>Araceae</taxon>
        <taxon>Aroideae</taxon>
        <taxon>Colocasieae</taxon>
        <taxon>Colocasia</taxon>
    </lineage>
</organism>
<evidence type="ECO:0000313" key="3">
    <source>
        <dbReference type="Proteomes" id="UP000652761"/>
    </source>
</evidence>
<sequence length="100" mass="11293">MLTTFIINNSLNNTAQRLPRSTRRPRGESALKSTPKRRIAWRNRSSSSPSRAELATALSGQPSLKMHSGWERDVALRRDLNAIGIARVGKERRHHTGTDY</sequence>
<dbReference type="Proteomes" id="UP000652761">
    <property type="component" value="Unassembled WGS sequence"/>
</dbReference>
<accession>A0A843X262</accession>
<gene>
    <name evidence="2" type="ORF">Taro_048065</name>
</gene>
<comment type="caution">
    <text evidence="2">The sequence shown here is derived from an EMBL/GenBank/DDBJ whole genome shotgun (WGS) entry which is preliminary data.</text>
</comment>
<keyword evidence="3" id="KW-1185">Reference proteome</keyword>
<dbReference type="EMBL" id="NMUH01006377">
    <property type="protein sequence ID" value="MQM15126.1"/>
    <property type="molecule type" value="Genomic_DNA"/>
</dbReference>
<reference evidence="2" key="1">
    <citation type="submission" date="2017-07" db="EMBL/GenBank/DDBJ databases">
        <title>Taro Niue Genome Assembly and Annotation.</title>
        <authorList>
            <person name="Atibalentja N."/>
            <person name="Keating K."/>
            <person name="Fields C.J."/>
        </authorList>
    </citation>
    <scope>NUCLEOTIDE SEQUENCE</scope>
    <source>
        <strain evidence="2">Niue_2</strain>
        <tissue evidence="2">Leaf</tissue>
    </source>
</reference>